<dbReference type="EMBL" id="CP111015">
    <property type="protein sequence ID" value="WAR01725.1"/>
    <property type="molecule type" value="Genomic_DNA"/>
</dbReference>
<reference evidence="2" key="1">
    <citation type="submission" date="2022-11" db="EMBL/GenBank/DDBJ databases">
        <title>Centuries of genome instability and evolution in soft-shell clam transmissible cancer (bioRxiv).</title>
        <authorList>
            <person name="Hart S.F.M."/>
            <person name="Yonemitsu M.A."/>
            <person name="Giersch R.M."/>
            <person name="Beal B.F."/>
            <person name="Arriagada G."/>
            <person name="Davis B.W."/>
            <person name="Ostrander E.A."/>
            <person name="Goff S.P."/>
            <person name="Metzger M.J."/>
        </authorList>
    </citation>
    <scope>NUCLEOTIDE SEQUENCE</scope>
    <source>
        <strain evidence="2">MELC-2E11</strain>
        <tissue evidence="2">Siphon/mantle</tissue>
    </source>
</reference>
<evidence type="ECO:0000259" key="1">
    <source>
        <dbReference type="Pfam" id="PF00248"/>
    </source>
</evidence>
<dbReference type="InterPro" id="IPR036812">
    <property type="entry name" value="NAD(P)_OxRdtase_dom_sf"/>
</dbReference>
<organism evidence="2 3">
    <name type="scientific">Mya arenaria</name>
    <name type="common">Soft-shell clam</name>
    <dbReference type="NCBI Taxonomy" id="6604"/>
    <lineage>
        <taxon>Eukaryota</taxon>
        <taxon>Metazoa</taxon>
        <taxon>Spiralia</taxon>
        <taxon>Lophotrochozoa</taxon>
        <taxon>Mollusca</taxon>
        <taxon>Bivalvia</taxon>
        <taxon>Autobranchia</taxon>
        <taxon>Heteroconchia</taxon>
        <taxon>Euheterodonta</taxon>
        <taxon>Imparidentia</taxon>
        <taxon>Neoheterodontei</taxon>
        <taxon>Myida</taxon>
        <taxon>Myoidea</taxon>
        <taxon>Myidae</taxon>
        <taxon>Mya</taxon>
    </lineage>
</organism>
<protein>
    <submittedName>
        <fullName evidence="2">AKCL2-like protein</fullName>
    </submittedName>
</protein>
<dbReference type="Pfam" id="PF00248">
    <property type="entry name" value="Aldo_ket_red"/>
    <property type="match status" value="2"/>
</dbReference>
<gene>
    <name evidence="2" type="ORF">MAR_008283</name>
</gene>
<dbReference type="Proteomes" id="UP001164746">
    <property type="component" value="Chromosome 4"/>
</dbReference>
<name>A0ABY7DW98_MYAAR</name>
<evidence type="ECO:0000313" key="3">
    <source>
        <dbReference type="Proteomes" id="UP001164746"/>
    </source>
</evidence>
<evidence type="ECO:0000313" key="2">
    <source>
        <dbReference type="EMBL" id="WAR01725.1"/>
    </source>
</evidence>
<dbReference type="InterPro" id="IPR023210">
    <property type="entry name" value="NADP_OxRdtase_dom"/>
</dbReference>
<dbReference type="InterPro" id="IPR020471">
    <property type="entry name" value="AKR"/>
</dbReference>
<dbReference type="Gene3D" id="3.20.20.100">
    <property type="entry name" value="NADP-dependent oxidoreductase domain"/>
    <property type="match status" value="2"/>
</dbReference>
<dbReference type="PRINTS" id="PR00069">
    <property type="entry name" value="ALDKETRDTASE"/>
</dbReference>
<dbReference type="PANTHER" id="PTHR11732">
    <property type="entry name" value="ALDO/KETO REDUCTASE"/>
    <property type="match status" value="1"/>
</dbReference>
<keyword evidence="3" id="KW-1185">Reference proteome</keyword>
<feature type="domain" description="NADP-dependent oxidoreductase" evidence="1">
    <location>
        <begin position="170"/>
        <end position="230"/>
    </location>
</feature>
<accession>A0ABY7DW98</accession>
<proteinExistence type="predicted"/>
<feature type="domain" description="NADP-dependent oxidoreductase" evidence="1">
    <location>
        <begin position="18"/>
        <end position="127"/>
    </location>
</feature>
<sequence>MANKFDFTLRGGLKMPALGLGTYAPKEGDDDVFNAVHTAVKAGYRNLDCAAIYRNERAVGSAIKKLIVEGTIQREDLFITSKLWNTCHRPDLVRASLKKSLDDLGVKYLDLYLIHWPMAYKEGEEFMPLDENGKVIFSDVDYVDTWKVECHLHLQQDKLEEYVSCLQEPKVVELAKAKNKTPAQILLRFIIQRGLSAVPKSVKPERVVENFQIFDFELSEEEMELLRALNKDFRLNIETVAVDHKYYTFNDAF</sequence>
<dbReference type="PIRSF" id="PIRSF000097">
    <property type="entry name" value="AKR"/>
    <property type="match status" value="1"/>
</dbReference>
<dbReference type="SUPFAM" id="SSF51430">
    <property type="entry name" value="NAD(P)-linked oxidoreductase"/>
    <property type="match status" value="1"/>
</dbReference>